<dbReference type="Pfam" id="PF08238">
    <property type="entry name" value="Sel1"/>
    <property type="match status" value="5"/>
</dbReference>
<dbReference type="Pfam" id="PF07714">
    <property type="entry name" value="PK_Tyr_Ser-Thr"/>
    <property type="match status" value="1"/>
</dbReference>
<accession>A0A397IPP8</accession>
<dbReference type="InterPro" id="IPR011009">
    <property type="entry name" value="Kinase-like_dom_sf"/>
</dbReference>
<organism evidence="2 3">
    <name type="scientific">Diversispora epigaea</name>
    <dbReference type="NCBI Taxonomy" id="1348612"/>
    <lineage>
        <taxon>Eukaryota</taxon>
        <taxon>Fungi</taxon>
        <taxon>Fungi incertae sedis</taxon>
        <taxon>Mucoromycota</taxon>
        <taxon>Glomeromycotina</taxon>
        <taxon>Glomeromycetes</taxon>
        <taxon>Diversisporales</taxon>
        <taxon>Diversisporaceae</taxon>
        <taxon>Diversispora</taxon>
    </lineage>
</organism>
<reference evidence="2 3" key="1">
    <citation type="submission" date="2018-08" db="EMBL/GenBank/DDBJ databases">
        <title>Genome and evolution of the arbuscular mycorrhizal fungus Diversispora epigaea (formerly Glomus versiforme) and its bacterial endosymbionts.</title>
        <authorList>
            <person name="Sun X."/>
            <person name="Fei Z."/>
            <person name="Harrison M."/>
        </authorList>
    </citation>
    <scope>NUCLEOTIDE SEQUENCE [LARGE SCALE GENOMIC DNA]</scope>
    <source>
        <strain evidence="2 3">IT104</strain>
    </source>
</reference>
<dbReference type="OrthoDB" id="2369865at2759"/>
<keyword evidence="3" id="KW-1185">Reference proteome</keyword>
<dbReference type="AlphaFoldDB" id="A0A397IPP8"/>
<evidence type="ECO:0000313" key="2">
    <source>
        <dbReference type="EMBL" id="RHZ77905.1"/>
    </source>
</evidence>
<dbReference type="InterPro" id="IPR051681">
    <property type="entry name" value="Ser/Thr_Kinases-Pseudokinases"/>
</dbReference>
<dbReference type="InterPro" id="IPR006597">
    <property type="entry name" value="Sel1-like"/>
</dbReference>
<dbReference type="EMBL" id="PQFF01000159">
    <property type="protein sequence ID" value="RHZ77905.1"/>
    <property type="molecule type" value="Genomic_DNA"/>
</dbReference>
<protein>
    <recommendedName>
        <fullName evidence="1">Protein kinase domain-containing protein</fullName>
    </recommendedName>
</protein>
<dbReference type="GO" id="GO:0005524">
    <property type="term" value="F:ATP binding"/>
    <property type="evidence" value="ECO:0007669"/>
    <property type="project" value="InterPro"/>
</dbReference>
<evidence type="ECO:0000313" key="3">
    <source>
        <dbReference type="Proteomes" id="UP000266861"/>
    </source>
</evidence>
<dbReference type="SUPFAM" id="SSF56112">
    <property type="entry name" value="Protein kinase-like (PK-like)"/>
    <property type="match status" value="1"/>
</dbReference>
<dbReference type="GO" id="GO:0004674">
    <property type="term" value="F:protein serine/threonine kinase activity"/>
    <property type="evidence" value="ECO:0007669"/>
    <property type="project" value="TreeGrafter"/>
</dbReference>
<dbReference type="Proteomes" id="UP000266861">
    <property type="component" value="Unassembled WGS sequence"/>
</dbReference>
<name>A0A397IPP8_9GLOM</name>
<dbReference type="InterPro" id="IPR001245">
    <property type="entry name" value="Ser-Thr/Tyr_kinase_cat_dom"/>
</dbReference>
<dbReference type="PROSITE" id="PS50011">
    <property type="entry name" value="PROTEIN_KINASE_DOM"/>
    <property type="match status" value="1"/>
</dbReference>
<dbReference type="PRINTS" id="PR00109">
    <property type="entry name" value="TYRKINASE"/>
</dbReference>
<comment type="caution">
    <text evidence="2">The sequence shown here is derived from an EMBL/GenBank/DDBJ whole genome shotgun (WGS) entry which is preliminary data.</text>
</comment>
<dbReference type="SUPFAM" id="SSF81901">
    <property type="entry name" value="HCP-like"/>
    <property type="match status" value="1"/>
</dbReference>
<feature type="domain" description="Protein kinase" evidence="1">
    <location>
        <begin position="37"/>
        <end position="293"/>
    </location>
</feature>
<dbReference type="SMART" id="SM00671">
    <property type="entry name" value="SEL1"/>
    <property type="match status" value="5"/>
</dbReference>
<sequence length="587" mass="67305">MSQDNVNEKEWETWIDHLIIEDTFQKENIPFYQYSEFENVKSISENIYIATFKISQKTVALKCISLNYKFTLDNLINEVKRHRKLEIHDSILRFYGISKQEDSNNYLIILEYANNGSLRQYLKSNFQRLDWNAKLNFAKQISNVLMFLHSNDIVHGKLNFENILVHNGNIKLNDFEMNKYTSESLKFLENTLGPIQYIDPKYLEIFNSIGKDKSSDIFSLGIILWEISSGNPPFEMETQLNVDLLNNIVKGKREMVIPGTPTKYKEIYTDCWKQDGNSRPDISQVVKNLSEIIISGANVETETPQPQISNVTDEIISVKSETSNIQNEELEVKSDPPFVDVSDEAVVFIKGLFEFFIDLFKKQVPDIRPIMIKNYIKEHNKNPVKVLSEMIINPSCYWFTSLIGFFYKNGIGTVIDYQMAFEFFSLAADQILDMKNTSPYNTNKEIGSVYLVTMHLKGLGVKADMEKAFQICSKIADEGCPIALNYLGLLYNHGYGVKKNCKKALELYLKSAEKGCLVAQMNVGYCYKNGVGIAKDESEGFQWAIKSALSGNINAMREVGNCYSRGIGVDKDHTEANKWFEKYAENK</sequence>
<dbReference type="InterPro" id="IPR011990">
    <property type="entry name" value="TPR-like_helical_dom_sf"/>
</dbReference>
<dbReference type="PANTHER" id="PTHR44329">
    <property type="entry name" value="SERINE/THREONINE-PROTEIN KINASE TNNI3K-RELATED"/>
    <property type="match status" value="1"/>
</dbReference>
<gene>
    <name evidence="2" type="ORF">Glove_169g50</name>
</gene>
<dbReference type="Gene3D" id="1.10.510.10">
    <property type="entry name" value="Transferase(Phosphotransferase) domain 1"/>
    <property type="match status" value="1"/>
</dbReference>
<dbReference type="Gene3D" id="1.25.40.10">
    <property type="entry name" value="Tetratricopeptide repeat domain"/>
    <property type="match status" value="1"/>
</dbReference>
<dbReference type="InterPro" id="IPR000719">
    <property type="entry name" value="Prot_kinase_dom"/>
</dbReference>
<proteinExistence type="predicted"/>
<dbReference type="STRING" id="1348612.A0A397IPP8"/>
<evidence type="ECO:0000259" key="1">
    <source>
        <dbReference type="PROSITE" id="PS50011"/>
    </source>
</evidence>